<keyword evidence="7 9" id="KW-0408">Iron</keyword>
<evidence type="ECO:0000256" key="9">
    <source>
        <dbReference type="HAMAP-Rule" id="MF_01682"/>
    </source>
</evidence>
<feature type="site" description="Important to generate the dianion" evidence="9">
    <location>
        <position position="105"/>
    </location>
</feature>
<dbReference type="InterPro" id="IPR011051">
    <property type="entry name" value="RmlC_Cupin_sf"/>
</dbReference>
<reference evidence="10 11" key="1">
    <citation type="journal article" date="2012" name="J. Bacteriol.">
        <title>Genome Sequence of n-Alkane-Degrading Hydrocarboniphaga effusa Strain AP103T (ATCC BAA-332T).</title>
        <authorList>
            <person name="Chang H.K."/>
            <person name="Zylstra G.J."/>
            <person name="Chae J.C."/>
        </authorList>
    </citation>
    <scope>NUCLEOTIDE SEQUENCE [LARGE SCALE GENOMIC DNA]</scope>
    <source>
        <strain evidence="10 11">AP103</strain>
    </source>
</reference>
<comment type="caution">
    <text evidence="10">The sequence shown here is derived from an EMBL/GenBank/DDBJ whole genome shotgun (WGS) entry which is preliminary data.</text>
</comment>
<evidence type="ECO:0000256" key="1">
    <source>
        <dbReference type="ARBA" id="ARBA00000428"/>
    </source>
</evidence>
<feature type="binding site" evidence="9">
    <location>
        <position position="103"/>
    </location>
    <ligand>
        <name>Fe(2+)</name>
        <dbReference type="ChEBI" id="CHEBI:29033"/>
    </ligand>
</feature>
<dbReference type="PATRIC" id="fig|1172194.4.peg.2355"/>
<evidence type="ECO:0000256" key="2">
    <source>
        <dbReference type="ARBA" id="ARBA00022596"/>
    </source>
</evidence>
<dbReference type="STRING" id="1172194.WQQ_24380"/>
<feature type="binding site" evidence="9">
    <location>
        <position position="141"/>
    </location>
    <ligand>
        <name>Fe(2+)</name>
        <dbReference type="ChEBI" id="CHEBI:29033"/>
    </ligand>
</feature>
<comment type="cofactor">
    <cofactor evidence="9">
        <name>Ni(2+)</name>
        <dbReference type="ChEBI" id="CHEBI:49786"/>
    </cofactor>
    <text evidence="9">Binds 1 nickel ion per monomer.</text>
</comment>
<sequence length="193" mass="21989">MSELRIYSDGDADKALSVHQSFEDIRDQLAKIDVSFERWEASAELDREATQDEIIAAYREPIDRLMKAYGFKSVDVISLYSDHPQRAAMRDKFLHEHTHDDFEVRFFVEGEGLFNLRAGGKVYAIRCKQGDLLNVPAGITHWFDLGAEPQLKAIRLFTTPEGWVATFTGDKIADRFPRLEAPHYPDLAKTLAA</sequence>
<organism evidence="10 11">
    <name type="scientific">Hydrocarboniphaga effusa AP103</name>
    <dbReference type="NCBI Taxonomy" id="1172194"/>
    <lineage>
        <taxon>Bacteria</taxon>
        <taxon>Pseudomonadati</taxon>
        <taxon>Pseudomonadota</taxon>
        <taxon>Gammaproteobacteria</taxon>
        <taxon>Nevskiales</taxon>
        <taxon>Nevskiaceae</taxon>
        <taxon>Hydrocarboniphaga</taxon>
    </lineage>
</organism>
<evidence type="ECO:0000256" key="5">
    <source>
        <dbReference type="ARBA" id="ARBA00022964"/>
    </source>
</evidence>
<name>I8HZ67_9GAMM</name>
<dbReference type="Proteomes" id="UP000003704">
    <property type="component" value="Unassembled WGS sequence"/>
</dbReference>
<feature type="binding site" evidence="9">
    <location>
        <position position="103"/>
    </location>
    <ligand>
        <name>Ni(2+)</name>
        <dbReference type="ChEBI" id="CHEBI:49786"/>
    </ligand>
</feature>
<accession>I8HZ67</accession>
<dbReference type="Gene3D" id="2.60.120.10">
    <property type="entry name" value="Jelly Rolls"/>
    <property type="match status" value="1"/>
</dbReference>
<dbReference type="PANTHER" id="PTHR23418:SF0">
    <property type="entry name" value="ACIREDUCTONE DIOXYGENASE"/>
    <property type="match status" value="1"/>
</dbReference>
<dbReference type="InterPro" id="IPR004313">
    <property type="entry name" value="ARD"/>
</dbReference>
<keyword evidence="4 9" id="KW-0479">Metal-binding</keyword>
<protein>
    <recommendedName>
        <fullName evidence="9">Acireductone dioxygenase</fullName>
    </recommendedName>
    <alternativeName>
        <fullName evidence="9">1,2-dihydroxy-3-keto-5-methylthiopentene dioxygenase</fullName>
        <shortName evidence="9">DHK-MTPene dioxygenase</shortName>
    </alternativeName>
    <alternativeName>
        <fullName evidence="9">Acireductone dioxygenase (Fe(2+)-requiring)</fullName>
        <shortName evidence="9">ARD'</shortName>
        <shortName evidence="9">Fe-ARD</shortName>
        <ecNumber evidence="9">1.13.11.54</ecNumber>
    </alternativeName>
    <alternativeName>
        <fullName evidence="9">Acireductone dioxygenase (Ni(2+)-requiring)</fullName>
        <shortName evidence="9">ARD</shortName>
        <shortName evidence="9">Ni-ARD</shortName>
        <ecNumber evidence="9">1.13.11.53</ecNumber>
    </alternativeName>
</protein>
<dbReference type="CDD" id="cd02232">
    <property type="entry name" value="cupin_ARD"/>
    <property type="match status" value="1"/>
</dbReference>
<dbReference type="HAMAP" id="MF_01682">
    <property type="entry name" value="Salvage_MtnD"/>
    <property type="match status" value="1"/>
</dbReference>
<evidence type="ECO:0000256" key="8">
    <source>
        <dbReference type="ARBA" id="ARBA00023167"/>
    </source>
</evidence>
<dbReference type="InterPro" id="IPR014710">
    <property type="entry name" value="RmlC-like_jellyroll"/>
</dbReference>
<evidence type="ECO:0000256" key="7">
    <source>
        <dbReference type="ARBA" id="ARBA00023004"/>
    </source>
</evidence>
<dbReference type="EMBL" id="AKGD01000002">
    <property type="protein sequence ID" value="EIT68856.1"/>
    <property type="molecule type" value="Genomic_DNA"/>
</dbReference>
<evidence type="ECO:0000256" key="3">
    <source>
        <dbReference type="ARBA" id="ARBA00022605"/>
    </source>
</evidence>
<evidence type="ECO:0000256" key="6">
    <source>
        <dbReference type="ARBA" id="ARBA00023002"/>
    </source>
</evidence>
<feature type="binding site" evidence="9">
    <location>
        <position position="97"/>
    </location>
    <ligand>
        <name>Ni(2+)</name>
        <dbReference type="ChEBI" id="CHEBI:49786"/>
    </ligand>
</feature>
<feature type="binding site" evidence="9">
    <location>
        <position position="141"/>
    </location>
    <ligand>
        <name>Ni(2+)</name>
        <dbReference type="ChEBI" id="CHEBI:49786"/>
    </ligand>
</feature>
<dbReference type="RefSeq" id="WP_007185381.1">
    <property type="nucleotide sequence ID" value="NZ_AKGD01000002.1"/>
</dbReference>
<dbReference type="GO" id="GO:0019509">
    <property type="term" value="P:L-methionine salvage from methylthioadenosine"/>
    <property type="evidence" value="ECO:0007669"/>
    <property type="project" value="UniProtKB-UniRule"/>
</dbReference>
<comment type="function">
    <text evidence="9">Catalyzes 2 different reactions between oxygene and the acireductone 1,2-dihydroxy-3-keto-5-methylthiopentene (DHK-MTPene) depending upon the metal bound in the active site. Fe-containing acireductone dioxygenase (Fe-ARD) produces formate and 2-keto-4-methylthiobutyrate (KMTB), the alpha-ketoacid precursor of methionine in the methionine recycle pathway. Ni-containing acireductone dioxygenase (Ni-ARD) produces methylthiopropionate, carbon monoxide and formate, and does not lie on the methionine recycle pathway.</text>
</comment>
<evidence type="ECO:0000256" key="4">
    <source>
        <dbReference type="ARBA" id="ARBA00022723"/>
    </source>
</evidence>
<keyword evidence="5 9" id="KW-0223">Dioxygenase</keyword>
<dbReference type="AlphaFoldDB" id="I8HZ67"/>
<comment type="catalytic activity">
    <reaction evidence="1 9">
        <text>1,2-dihydroxy-5-(methylsulfanyl)pent-1-en-3-one + O2 = 4-methylsulfanyl-2-oxobutanoate + formate + 2 H(+)</text>
        <dbReference type="Rhea" id="RHEA:24504"/>
        <dbReference type="ChEBI" id="CHEBI:15378"/>
        <dbReference type="ChEBI" id="CHEBI:15379"/>
        <dbReference type="ChEBI" id="CHEBI:15740"/>
        <dbReference type="ChEBI" id="CHEBI:16723"/>
        <dbReference type="ChEBI" id="CHEBI:49252"/>
        <dbReference type="EC" id="1.13.11.54"/>
    </reaction>
</comment>
<keyword evidence="6 9" id="KW-0560">Oxidoreductase</keyword>
<dbReference type="GO" id="GO:0010308">
    <property type="term" value="F:acireductone dioxygenase (Ni2+-requiring) activity"/>
    <property type="evidence" value="ECO:0007669"/>
    <property type="project" value="UniProtKB-UniRule"/>
</dbReference>
<dbReference type="GO" id="GO:0005506">
    <property type="term" value="F:iron ion binding"/>
    <property type="evidence" value="ECO:0007669"/>
    <property type="project" value="UniProtKB-UniRule"/>
</dbReference>
<proteinExistence type="inferred from homology"/>
<evidence type="ECO:0000313" key="11">
    <source>
        <dbReference type="Proteomes" id="UP000003704"/>
    </source>
</evidence>
<dbReference type="Pfam" id="PF03079">
    <property type="entry name" value="ARD"/>
    <property type="match status" value="1"/>
</dbReference>
<keyword evidence="3 9" id="KW-0028">Amino-acid biosynthesis</keyword>
<dbReference type="InterPro" id="IPR023956">
    <property type="entry name" value="ARD_bac"/>
</dbReference>
<dbReference type="OrthoDB" id="9795636at2"/>
<gene>
    <name evidence="9" type="primary">mtnD</name>
    <name evidence="10" type="ORF">WQQ_24380</name>
</gene>
<dbReference type="GO" id="GO:0019284">
    <property type="term" value="P:L-methionine salvage from S-adenosylmethionine"/>
    <property type="evidence" value="ECO:0007669"/>
    <property type="project" value="InterPro"/>
</dbReference>
<comment type="similarity">
    <text evidence="9">Belongs to the acireductone dioxygenase (ARD) family.</text>
</comment>
<comment type="catalytic activity">
    <reaction evidence="9">
        <text>1,2-dihydroxy-5-(methylsulfanyl)pent-1-en-3-one + O2 = 3-(methylsulfanyl)propanoate + CO + formate + 2 H(+)</text>
        <dbReference type="Rhea" id="RHEA:14161"/>
        <dbReference type="ChEBI" id="CHEBI:15378"/>
        <dbReference type="ChEBI" id="CHEBI:15379"/>
        <dbReference type="ChEBI" id="CHEBI:15740"/>
        <dbReference type="ChEBI" id="CHEBI:17245"/>
        <dbReference type="ChEBI" id="CHEBI:49016"/>
        <dbReference type="ChEBI" id="CHEBI:49252"/>
        <dbReference type="EC" id="1.13.11.53"/>
    </reaction>
</comment>
<comment type="subunit">
    <text evidence="9">Monomer.</text>
</comment>
<evidence type="ECO:0000313" key="10">
    <source>
        <dbReference type="EMBL" id="EIT68856.1"/>
    </source>
</evidence>
<comment type="cofactor">
    <cofactor evidence="9">
        <name>Fe(2+)</name>
        <dbReference type="ChEBI" id="CHEBI:29033"/>
    </cofactor>
    <text evidence="9">Binds 1 Fe(2+) cation per monomer.</text>
</comment>
<dbReference type="EC" id="1.13.11.53" evidence="9"/>
<keyword evidence="11" id="KW-1185">Reference proteome</keyword>
<dbReference type="EC" id="1.13.11.54" evidence="9"/>
<dbReference type="UniPathway" id="UPA00904">
    <property type="reaction ID" value="UER00878"/>
</dbReference>
<feature type="binding site" evidence="9">
    <location>
        <position position="97"/>
    </location>
    <ligand>
        <name>Fe(2+)</name>
        <dbReference type="ChEBI" id="CHEBI:29033"/>
    </ligand>
</feature>
<keyword evidence="2 9" id="KW-0533">Nickel</keyword>
<keyword evidence="8 9" id="KW-0486">Methionine biosynthesis</keyword>
<dbReference type="SUPFAM" id="SSF51182">
    <property type="entry name" value="RmlC-like cupins"/>
    <property type="match status" value="1"/>
</dbReference>
<dbReference type="GO" id="GO:0010309">
    <property type="term" value="F:acireductone dioxygenase [iron(II)-requiring] activity"/>
    <property type="evidence" value="ECO:0007669"/>
    <property type="project" value="UniProtKB-UniRule"/>
</dbReference>
<dbReference type="PANTHER" id="PTHR23418">
    <property type="entry name" value="ACIREDUCTONE DIOXYGENASE"/>
    <property type="match status" value="1"/>
</dbReference>
<comment type="pathway">
    <text evidence="9">Amino-acid biosynthesis; L-methionine biosynthesis via salvage pathway; L-methionine from S-methyl-5-thio-alpha-D-ribose 1-phosphate: step 5/6.</text>
</comment>
<comment type="caution">
    <text evidence="9">Lacks conserved residue(s) required for the propagation of feature annotation.</text>
</comment>
<dbReference type="GO" id="GO:0016151">
    <property type="term" value="F:nickel cation binding"/>
    <property type="evidence" value="ECO:0007669"/>
    <property type="project" value="UniProtKB-UniRule"/>
</dbReference>
<feature type="binding site" evidence="9">
    <location>
        <position position="99"/>
    </location>
    <ligand>
        <name>Ni(2+)</name>
        <dbReference type="ChEBI" id="CHEBI:49786"/>
    </ligand>
</feature>
<feature type="binding site" evidence="9">
    <location>
        <position position="99"/>
    </location>
    <ligand>
        <name>Fe(2+)</name>
        <dbReference type="ChEBI" id="CHEBI:29033"/>
    </ligand>
</feature>
<feature type="site" description="May play a role in metal incorporation in vivo" evidence="9">
    <location>
        <position position="96"/>
    </location>
</feature>